<protein>
    <submittedName>
        <fullName evidence="9">Isovaleryl-CoA dehydrogenase, mitochondrial</fullName>
    </submittedName>
</protein>
<evidence type="ECO:0000313" key="10">
    <source>
        <dbReference type="Proteomes" id="UP001152320"/>
    </source>
</evidence>
<dbReference type="InterPro" id="IPR013786">
    <property type="entry name" value="AcylCoA_DH/ox_N"/>
</dbReference>
<evidence type="ECO:0000256" key="1">
    <source>
        <dbReference type="ARBA" id="ARBA00001974"/>
    </source>
</evidence>
<dbReference type="Pfam" id="PF02770">
    <property type="entry name" value="Acyl-CoA_dh_M"/>
    <property type="match status" value="1"/>
</dbReference>
<dbReference type="InterPro" id="IPR006089">
    <property type="entry name" value="Acyl-CoA_DH_CS"/>
</dbReference>
<dbReference type="Gene3D" id="1.20.140.10">
    <property type="entry name" value="Butyryl-CoA Dehydrogenase, subunit A, domain 3"/>
    <property type="match status" value="1"/>
</dbReference>
<evidence type="ECO:0000259" key="6">
    <source>
        <dbReference type="Pfam" id="PF00441"/>
    </source>
</evidence>
<dbReference type="GO" id="GO:0005739">
    <property type="term" value="C:mitochondrion"/>
    <property type="evidence" value="ECO:0007669"/>
    <property type="project" value="TreeGrafter"/>
</dbReference>
<dbReference type="GO" id="GO:0050660">
    <property type="term" value="F:flavin adenine dinucleotide binding"/>
    <property type="evidence" value="ECO:0007669"/>
    <property type="project" value="InterPro"/>
</dbReference>
<feature type="domain" description="Acyl-CoA dehydrogenase/oxidase N-terminal" evidence="8">
    <location>
        <begin position="3"/>
        <end position="77"/>
    </location>
</feature>
<dbReference type="FunFam" id="2.40.110.10:FF:000004">
    <property type="entry name" value="Isovaleryl-CoA dehydrogenase, mitochondrial"/>
    <property type="match status" value="1"/>
</dbReference>
<keyword evidence="4 5" id="KW-0274">FAD</keyword>
<dbReference type="InterPro" id="IPR036250">
    <property type="entry name" value="AcylCo_DH-like_C"/>
</dbReference>
<dbReference type="Proteomes" id="UP001152320">
    <property type="component" value="Chromosome 20"/>
</dbReference>
<dbReference type="PROSITE" id="PS00072">
    <property type="entry name" value="ACYL_COA_DH_1"/>
    <property type="match status" value="1"/>
</dbReference>
<evidence type="ECO:0000256" key="2">
    <source>
        <dbReference type="ARBA" id="ARBA00009347"/>
    </source>
</evidence>
<dbReference type="EMBL" id="JAIZAY010000020">
    <property type="protein sequence ID" value="KAJ8023111.1"/>
    <property type="molecule type" value="Genomic_DNA"/>
</dbReference>
<dbReference type="Gene3D" id="2.40.110.10">
    <property type="entry name" value="Butyryl-CoA Dehydrogenase, subunit A, domain 2"/>
    <property type="match status" value="1"/>
</dbReference>
<reference evidence="9" key="1">
    <citation type="submission" date="2021-10" db="EMBL/GenBank/DDBJ databases">
        <title>Tropical sea cucumber genome reveals ecological adaptation and Cuvierian tubules defense mechanism.</title>
        <authorList>
            <person name="Chen T."/>
        </authorList>
    </citation>
    <scope>NUCLEOTIDE SEQUENCE</scope>
    <source>
        <strain evidence="9">Nanhai2018</strain>
        <tissue evidence="9">Muscle</tissue>
    </source>
</reference>
<comment type="similarity">
    <text evidence="2 5">Belongs to the acyl-CoA dehydrogenase family.</text>
</comment>
<dbReference type="PIRSF" id="PIRSF016578">
    <property type="entry name" value="HsaA"/>
    <property type="match status" value="1"/>
</dbReference>
<proteinExistence type="inferred from homology"/>
<comment type="caution">
    <text evidence="9">The sequence shown here is derived from an EMBL/GenBank/DDBJ whole genome shotgun (WGS) entry which is preliminary data.</text>
</comment>
<accession>A0A9Q0YKL4</accession>
<feature type="domain" description="Acyl-CoA dehydrogenase/oxidase C-terminal" evidence="6">
    <location>
        <begin position="189"/>
        <end position="337"/>
    </location>
</feature>
<dbReference type="InterPro" id="IPR006091">
    <property type="entry name" value="Acyl-CoA_Oxase/DH_mid-dom"/>
</dbReference>
<keyword evidence="3 5" id="KW-0285">Flavoprotein</keyword>
<dbReference type="GO" id="GO:0006552">
    <property type="term" value="P:L-leucine catabolic process"/>
    <property type="evidence" value="ECO:0007669"/>
    <property type="project" value="TreeGrafter"/>
</dbReference>
<evidence type="ECO:0000259" key="8">
    <source>
        <dbReference type="Pfam" id="PF02771"/>
    </source>
</evidence>
<dbReference type="AlphaFoldDB" id="A0A9Q0YKL4"/>
<evidence type="ECO:0000256" key="5">
    <source>
        <dbReference type="RuleBase" id="RU362125"/>
    </source>
</evidence>
<dbReference type="InterPro" id="IPR009100">
    <property type="entry name" value="AcylCoA_DH/oxidase_NM_dom_sf"/>
</dbReference>
<dbReference type="InterPro" id="IPR046373">
    <property type="entry name" value="Acyl-CoA_Oxase/DH_mid-dom_sf"/>
</dbReference>
<dbReference type="Pfam" id="PF00441">
    <property type="entry name" value="Acyl-CoA_dh_1"/>
    <property type="match status" value="1"/>
</dbReference>
<dbReference type="PANTHER" id="PTHR43884:SF12">
    <property type="entry name" value="ISOVALERYL-COA DEHYDROGENASE, MITOCHONDRIAL-RELATED"/>
    <property type="match status" value="1"/>
</dbReference>
<evidence type="ECO:0000256" key="4">
    <source>
        <dbReference type="ARBA" id="ARBA00022827"/>
    </source>
</evidence>
<keyword evidence="5" id="KW-0560">Oxidoreductase</keyword>
<dbReference type="InterPro" id="IPR009075">
    <property type="entry name" value="AcylCo_DH/oxidase_C"/>
</dbReference>
<dbReference type="FunFam" id="1.20.140.10:FF:000003">
    <property type="entry name" value="isovaleryl-CoA dehydrogenase, mitochondrial"/>
    <property type="match status" value="1"/>
</dbReference>
<keyword evidence="10" id="KW-1185">Reference proteome</keyword>
<dbReference type="InterPro" id="IPR037069">
    <property type="entry name" value="AcylCoA_DH/ox_N_sf"/>
</dbReference>
<evidence type="ECO:0000256" key="3">
    <source>
        <dbReference type="ARBA" id="ARBA00022630"/>
    </source>
</evidence>
<dbReference type="PROSITE" id="PS00073">
    <property type="entry name" value="ACYL_COA_DH_2"/>
    <property type="match status" value="1"/>
</dbReference>
<name>A0A9Q0YKL4_HOLLE</name>
<sequence>MLKMGELGLHGITVPEKYGGVGGGYLDHVIICEELARASPSVSMVYGSHSNLCLNQINRNGNEEQKTRLMPKLISGEHLGALAMSESSSGSDVVSMRCKAEKKGDYYIMNGTKSWITNGPDADVLVVYAKTNPNAEAKHAITTFIIEEGMEGFSRGKKLDKLGMRGSNTSDLIFEDCKVPATNILGGENKGVYVLMSGLDVERLLLAAGSVAILQAACDIAFPYLHERKAFGKPIGEFQFMQGKIAEMYVRLNSARSYVYNICKAVDKGHLSNRDCAAAVYYAADNATKSALDAIQCLGGNGYINDYPAGRLLRDAKLNEIGGGTQEIRKMIIGRSINDMYLYNK</sequence>
<feature type="domain" description="Acyl-CoA oxidase/dehydrogenase middle" evidence="7">
    <location>
        <begin position="81"/>
        <end position="177"/>
    </location>
</feature>
<gene>
    <name evidence="9" type="ORF">HOLleu_38196</name>
</gene>
<dbReference type="OrthoDB" id="9988775at2759"/>
<dbReference type="SUPFAM" id="SSF47203">
    <property type="entry name" value="Acyl-CoA dehydrogenase C-terminal domain-like"/>
    <property type="match status" value="1"/>
</dbReference>
<dbReference type="GO" id="GO:0008470">
    <property type="term" value="F:3-methylbutanoyl-CoA dehydrogenase activity"/>
    <property type="evidence" value="ECO:0007669"/>
    <property type="project" value="TreeGrafter"/>
</dbReference>
<evidence type="ECO:0000259" key="7">
    <source>
        <dbReference type="Pfam" id="PF02770"/>
    </source>
</evidence>
<dbReference type="PANTHER" id="PTHR43884">
    <property type="entry name" value="ACYL-COA DEHYDROGENASE"/>
    <property type="match status" value="1"/>
</dbReference>
<dbReference type="Pfam" id="PF02771">
    <property type="entry name" value="Acyl-CoA_dh_N"/>
    <property type="match status" value="1"/>
</dbReference>
<dbReference type="Gene3D" id="1.10.540.10">
    <property type="entry name" value="Acyl-CoA dehydrogenase/oxidase, N-terminal domain"/>
    <property type="match status" value="1"/>
</dbReference>
<dbReference type="SUPFAM" id="SSF56645">
    <property type="entry name" value="Acyl-CoA dehydrogenase NM domain-like"/>
    <property type="match status" value="1"/>
</dbReference>
<evidence type="ECO:0000313" key="9">
    <source>
        <dbReference type="EMBL" id="KAJ8023111.1"/>
    </source>
</evidence>
<organism evidence="9 10">
    <name type="scientific">Holothuria leucospilota</name>
    <name type="common">Black long sea cucumber</name>
    <name type="synonym">Mertensiothuria leucospilota</name>
    <dbReference type="NCBI Taxonomy" id="206669"/>
    <lineage>
        <taxon>Eukaryota</taxon>
        <taxon>Metazoa</taxon>
        <taxon>Echinodermata</taxon>
        <taxon>Eleutherozoa</taxon>
        <taxon>Echinozoa</taxon>
        <taxon>Holothuroidea</taxon>
        <taxon>Aspidochirotacea</taxon>
        <taxon>Aspidochirotida</taxon>
        <taxon>Holothuriidae</taxon>
        <taxon>Holothuria</taxon>
    </lineage>
</organism>
<comment type="cofactor">
    <cofactor evidence="1 5">
        <name>FAD</name>
        <dbReference type="ChEBI" id="CHEBI:57692"/>
    </cofactor>
</comment>